<dbReference type="PANTHER" id="PTHR43861:SF6">
    <property type="entry name" value="METHYLTRANSFERASE TYPE 11"/>
    <property type="match status" value="1"/>
</dbReference>
<dbReference type="Pfam" id="PF13489">
    <property type="entry name" value="Methyltransf_23"/>
    <property type="match status" value="1"/>
</dbReference>
<proteinExistence type="predicted"/>
<reference evidence="1 2" key="1">
    <citation type="journal article" date="2013" name="Genome Biol.">
        <title>Comparative genomics of the core and accessory genomes of 48 Sinorhizobium strains comprising five genospecies.</title>
        <authorList>
            <person name="Sugawara M."/>
            <person name="Epstein B."/>
            <person name="Badgley B.D."/>
            <person name="Unno T."/>
            <person name="Xu L."/>
            <person name="Reese J."/>
            <person name="Gyaneshwar P."/>
            <person name="Denny R."/>
            <person name="Mudge J."/>
            <person name="Bharti A.K."/>
            <person name="Farmer A.D."/>
            <person name="May G.D."/>
            <person name="Woodward J.E."/>
            <person name="Medigue C."/>
            <person name="Vallenet D."/>
            <person name="Lajus A."/>
            <person name="Rouy Z."/>
            <person name="Martinez-Vaz B."/>
            <person name="Tiffin P."/>
            <person name="Young N.D."/>
            <person name="Sadowsky M.J."/>
        </authorList>
    </citation>
    <scope>NUCLEOTIDE SEQUENCE [LARGE SCALE GENOMIC DNA]</scope>
    <source>
        <strain evidence="1 2">USDA4894</strain>
    </source>
</reference>
<evidence type="ECO:0000313" key="1">
    <source>
        <dbReference type="EMBL" id="MQX17449.1"/>
    </source>
</evidence>
<comment type="caution">
    <text evidence="1">The sequence shown here is derived from an EMBL/GenBank/DDBJ whole genome shotgun (WGS) entry which is preliminary data.</text>
</comment>
<dbReference type="InterPro" id="IPR029063">
    <property type="entry name" value="SAM-dependent_MTases_sf"/>
</dbReference>
<protein>
    <submittedName>
        <fullName evidence="1">Methyltransferase domain-containing protein</fullName>
    </submittedName>
</protein>
<keyword evidence="1" id="KW-0808">Transferase</keyword>
<organism evidence="1 2">
    <name type="scientific">Sinorhizobium terangae</name>
    <dbReference type="NCBI Taxonomy" id="110322"/>
    <lineage>
        <taxon>Bacteria</taxon>
        <taxon>Pseudomonadati</taxon>
        <taxon>Pseudomonadota</taxon>
        <taxon>Alphaproteobacteria</taxon>
        <taxon>Hyphomicrobiales</taxon>
        <taxon>Rhizobiaceae</taxon>
        <taxon>Sinorhizobium/Ensifer group</taxon>
        <taxon>Sinorhizobium</taxon>
    </lineage>
</organism>
<evidence type="ECO:0000313" key="2">
    <source>
        <dbReference type="Proteomes" id="UP000439983"/>
    </source>
</evidence>
<dbReference type="EMBL" id="WITC01000096">
    <property type="protein sequence ID" value="MQX17449.1"/>
    <property type="molecule type" value="Genomic_DNA"/>
</dbReference>
<dbReference type="Gene3D" id="3.40.50.150">
    <property type="entry name" value="Vaccinia Virus protein VP39"/>
    <property type="match status" value="1"/>
</dbReference>
<dbReference type="PANTHER" id="PTHR43861">
    <property type="entry name" value="TRANS-ACONITATE 2-METHYLTRANSFERASE-RELATED"/>
    <property type="match status" value="1"/>
</dbReference>
<sequence length="266" mass="29289">MDGEYSFHQEDVDRTFSKLSAHWSHKSSRVQKGGGVRNRLIQLLLSILNTSDSLLDVGCGDGKVATLLRQRSVKNEITMIDGAEGMVSAARDRFSNDPQAEVACAHLEDYVVTEKRKFEVISALQVLHHVANLRSFIESARSGLKENGYMVALTVGPSFHAEAIPFHTPVNDPLGRRSSLEWAESFRSAGFFVETVIDDYFCIQFPGPEDYLEYLRSIGSISKMTRYRSESGCAATHALASLTDSDGPLALTGHHVTIVAQKMGGH</sequence>
<keyword evidence="1" id="KW-0489">Methyltransferase</keyword>
<dbReference type="SUPFAM" id="SSF53335">
    <property type="entry name" value="S-adenosyl-L-methionine-dependent methyltransferases"/>
    <property type="match status" value="1"/>
</dbReference>
<keyword evidence="2" id="KW-1185">Reference proteome</keyword>
<dbReference type="AlphaFoldDB" id="A0A6N7LJP2"/>
<dbReference type="GO" id="GO:0008168">
    <property type="term" value="F:methyltransferase activity"/>
    <property type="evidence" value="ECO:0007669"/>
    <property type="project" value="UniProtKB-KW"/>
</dbReference>
<dbReference type="GO" id="GO:0032259">
    <property type="term" value="P:methylation"/>
    <property type="evidence" value="ECO:0007669"/>
    <property type="project" value="UniProtKB-KW"/>
</dbReference>
<dbReference type="Proteomes" id="UP000439983">
    <property type="component" value="Unassembled WGS sequence"/>
</dbReference>
<accession>A0A6N7LJP2</accession>
<dbReference type="CDD" id="cd02440">
    <property type="entry name" value="AdoMet_MTases"/>
    <property type="match status" value="1"/>
</dbReference>
<gene>
    <name evidence="1" type="ORF">GHK62_22625</name>
</gene>
<dbReference type="OrthoDB" id="5642573at2"/>
<dbReference type="RefSeq" id="WP_153441321.1">
    <property type="nucleotide sequence ID" value="NZ_JACIGA010000021.1"/>
</dbReference>
<name>A0A6N7LJP2_SINTE</name>